<reference evidence="14" key="1">
    <citation type="journal article" date="2017" name="Nature">
        <title>The sunflower genome provides insights into oil metabolism, flowering and Asterid evolution.</title>
        <authorList>
            <person name="Badouin H."/>
            <person name="Gouzy J."/>
            <person name="Grassa C.J."/>
            <person name="Murat F."/>
            <person name="Staton S.E."/>
            <person name="Cottret L."/>
            <person name="Lelandais-Briere C."/>
            <person name="Owens G.L."/>
            <person name="Carrere S."/>
            <person name="Mayjonade B."/>
            <person name="Legrand L."/>
            <person name="Gill N."/>
            <person name="Kane N.C."/>
            <person name="Bowers J.E."/>
            <person name="Hubner S."/>
            <person name="Bellec A."/>
            <person name="Berard A."/>
            <person name="Berges H."/>
            <person name="Blanchet N."/>
            <person name="Boniface M.C."/>
            <person name="Brunel D."/>
            <person name="Catrice O."/>
            <person name="Chaidir N."/>
            <person name="Claudel C."/>
            <person name="Donnadieu C."/>
            <person name="Faraut T."/>
            <person name="Fievet G."/>
            <person name="Helmstetter N."/>
            <person name="King M."/>
            <person name="Knapp S.J."/>
            <person name="Lai Z."/>
            <person name="Le Paslier M.C."/>
            <person name="Lippi Y."/>
            <person name="Lorenzon L."/>
            <person name="Mandel J.R."/>
            <person name="Marage G."/>
            <person name="Marchand G."/>
            <person name="Marquand E."/>
            <person name="Bret-Mestries E."/>
            <person name="Morien E."/>
            <person name="Nambeesan S."/>
            <person name="Nguyen T."/>
            <person name="Pegot-Espagnet P."/>
            <person name="Pouilly N."/>
            <person name="Raftis F."/>
            <person name="Sallet E."/>
            <person name="Schiex T."/>
            <person name="Thomas J."/>
            <person name="Vandecasteele C."/>
            <person name="Vares D."/>
            <person name="Vear F."/>
            <person name="Vautrin S."/>
            <person name="Crespi M."/>
            <person name="Mangin B."/>
            <person name="Burke J.M."/>
            <person name="Salse J."/>
            <person name="Munos S."/>
            <person name="Vincourt P."/>
            <person name="Rieseberg L.H."/>
            <person name="Langlade N.B."/>
        </authorList>
    </citation>
    <scope>NUCLEOTIDE SEQUENCE [LARGE SCALE GENOMIC DNA]</scope>
    <source>
        <strain evidence="14">cv. SF193</strain>
    </source>
</reference>
<keyword evidence="9" id="KW-0611">Plant defense</keyword>
<dbReference type="Gene3D" id="3.80.10.10">
    <property type="entry name" value="Ribonuclease Inhibitor"/>
    <property type="match status" value="1"/>
</dbReference>
<evidence type="ECO:0000256" key="3">
    <source>
        <dbReference type="ARBA" id="ARBA00008894"/>
    </source>
</evidence>
<protein>
    <submittedName>
        <fullName evidence="13">Putative NB-ARC</fullName>
    </submittedName>
</protein>
<dbReference type="InterPro" id="IPR038005">
    <property type="entry name" value="RX-like_CC"/>
</dbReference>
<gene>
    <name evidence="13" type="ORF">HannXRQ_Chr17g0539571</name>
</gene>
<dbReference type="GO" id="GO:0043531">
    <property type="term" value="F:ADP binding"/>
    <property type="evidence" value="ECO:0007669"/>
    <property type="project" value="InterPro"/>
</dbReference>
<evidence type="ECO:0000259" key="11">
    <source>
        <dbReference type="Pfam" id="PF00931"/>
    </source>
</evidence>
<sequence length="914" mass="104535">MIDTDVDCLIETLKQLIDFNCPSHISKSPWILKERDRFEWLYKELTSLRTFLSCSEETRYTVPEVKALVIRIIDVASKVEDMVDSFISSFAVKNPKDFNQDPCLDLDDVNHEIQAIKGEMEFANHEAPNVLKDEGSSSRVNIAVPKEEKIVGFDVETREILDTLVGDQKKLDVISIVGMGGLGKTTLAKRAYDDIYVTYHFHIRGWVTVSQTYQKLDLLLSLCNSLSIESGAGEKNIGKLCELIYKRLKGKRYLIVIDDIWSAEAWNEIRICFPDDNLGSRILVTSRLINVASNIKPDSPIHRLRFLTVEESWDLLRHKVFAEDGTCPTNLQETGKQIAERCRGLPLAILVISGLLAKTEKSVELWTQVLHSIGSYIVSDSEQCMNTLSLSYNHLPRHLKSCFLYFGAFKEDFEIDVRKLMWLWVAEGFVKPGTENVAEEYLVDLIDRSLVMVDQKRSDGGVKVCRVHDLLHDLCLKKSKEEKFLSEIKVEPFLGPGFSTNSTDRRSFINHNHTHVLDYVFSKPFSASMRSFLYFKWGITCGFPEENVSFIYSAFKHIRVLELKSVVAPFLPTDIGQLVQLRYLSLRISEPVIPESVSTLWNLQTLVVYGFMCPMGIDFHVSKDNSMTNLRHIYIWPSLRLQYPVASSKVQTISNLRLPFGRQPVLEMTPNLKMLACVVLQLSDGLVLFPPLDTLVHLEKLKIYIDNDLSLPEQARFTCLNRLPHTLKKVTFSNCYLPWKDLSEFGRLPNLEILKLLRGSFQGPRWDPNDGEFKKLKVLKIQSPELAEWNMSSDHFPALEKLVMDGCRRLKEIPMCLGEIPTMGLIELRWPRSSAVESARQIIEEQQSLGNDWLKLVIYDRRKGPTWAFNEKLCPDLGVEFVYSDSSDSEDSESIDDRVQVSKSGMFTVVELTR</sequence>
<keyword evidence="7" id="KW-0677">Repeat</keyword>
<dbReference type="Pfam" id="PF23559">
    <property type="entry name" value="WHD_DRP"/>
    <property type="match status" value="1"/>
</dbReference>
<dbReference type="Gene3D" id="1.20.5.4130">
    <property type="match status" value="1"/>
</dbReference>
<dbReference type="PANTHER" id="PTHR23155">
    <property type="entry name" value="DISEASE RESISTANCE PROTEIN RP"/>
    <property type="match status" value="1"/>
</dbReference>
<evidence type="ECO:0000313" key="14">
    <source>
        <dbReference type="Proteomes" id="UP000215914"/>
    </source>
</evidence>
<dbReference type="GO" id="GO:0051607">
    <property type="term" value="P:defense response to virus"/>
    <property type="evidence" value="ECO:0007669"/>
    <property type="project" value="UniProtKB-ARBA"/>
</dbReference>
<keyword evidence="14" id="KW-1185">Reference proteome</keyword>
<dbReference type="InterPro" id="IPR042197">
    <property type="entry name" value="Apaf_helical"/>
</dbReference>
<evidence type="ECO:0000256" key="6">
    <source>
        <dbReference type="ARBA" id="ARBA00022667"/>
    </source>
</evidence>
<dbReference type="FunCoup" id="A0A251RM20">
    <property type="interactions" value="571"/>
</dbReference>
<dbReference type="CDD" id="cd14798">
    <property type="entry name" value="RX-CC_like"/>
    <property type="match status" value="1"/>
</dbReference>
<dbReference type="InterPro" id="IPR058922">
    <property type="entry name" value="WHD_DRP"/>
</dbReference>
<evidence type="ECO:0000256" key="7">
    <source>
        <dbReference type="ARBA" id="ARBA00022737"/>
    </source>
</evidence>
<feature type="domain" description="NB-ARC" evidence="11">
    <location>
        <begin position="157"/>
        <end position="323"/>
    </location>
</feature>
<dbReference type="EMBL" id="CM007906">
    <property type="protein sequence ID" value="OTF85405.1"/>
    <property type="molecule type" value="Genomic_DNA"/>
</dbReference>
<dbReference type="Pfam" id="PF00931">
    <property type="entry name" value="NB-ARC"/>
    <property type="match status" value="1"/>
</dbReference>
<dbReference type="GO" id="GO:0005524">
    <property type="term" value="F:ATP binding"/>
    <property type="evidence" value="ECO:0007669"/>
    <property type="project" value="UniProtKB-KW"/>
</dbReference>
<keyword evidence="4" id="KW-0963">Cytoplasm</keyword>
<evidence type="ECO:0000256" key="10">
    <source>
        <dbReference type="ARBA" id="ARBA00022840"/>
    </source>
</evidence>
<keyword evidence="6" id="KW-0381">Hypersensitive response</keyword>
<dbReference type="GO" id="GO:0009626">
    <property type="term" value="P:plant-type hypersensitive response"/>
    <property type="evidence" value="ECO:0007669"/>
    <property type="project" value="UniProtKB-KW"/>
</dbReference>
<dbReference type="FunFam" id="1.10.10.10:FF:000322">
    <property type="entry name" value="Probable disease resistance protein At1g63360"/>
    <property type="match status" value="1"/>
</dbReference>
<keyword evidence="8" id="KW-0547">Nucleotide-binding</keyword>
<comment type="subcellular location">
    <subcellularLocation>
        <location evidence="2">Cytoplasm</location>
    </subcellularLocation>
</comment>
<evidence type="ECO:0000256" key="5">
    <source>
        <dbReference type="ARBA" id="ARBA00022614"/>
    </source>
</evidence>
<dbReference type="InterPro" id="IPR002182">
    <property type="entry name" value="NB-ARC"/>
</dbReference>
<accession>A0A251RM20</accession>
<comment type="similarity">
    <text evidence="3">Belongs to the disease resistance NB-LRR family.</text>
</comment>
<evidence type="ECO:0000256" key="1">
    <source>
        <dbReference type="ARBA" id="ARBA00002074"/>
    </source>
</evidence>
<dbReference type="Gene3D" id="3.40.50.300">
    <property type="entry name" value="P-loop containing nucleotide triphosphate hydrolases"/>
    <property type="match status" value="1"/>
</dbReference>
<dbReference type="FunFam" id="1.10.8.430:FF:000003">
    <property type="entry name" value="Probable disease resistance protein At5g66910"/>
    <property type="match status" value="1"/>
</dbReference>
<feature type="domain" description="Disease resistance protein winged helix" evidence="12">
    <location>
        <begin position="409"/>
        <end position="475"/>
    </location>
</feature>
<dbReference type="SUPFAM" id="SSF52540">
    <property type="entry name" value="P-loop containing nucleoside triphosphate hydrolases"/>
    <property type="match status" value="1"/>
</dbReference>
<dbReference type="PANTHER" id="PTHR23155:SF1152">
    <property type="entry name" value="AAA+ ATPASE DOMAIN-CONTAINING PROTEIN"/>
    <property type="match status" value="1"/>
</dbReference>
<proteinExistence type="inferred from homology"/>
<dbReference type="Proteomes" id="UP000215914">
    <property type="component" value="Chromosome 17"/>
</dbReference>
<dbReference type="Gene3D" id="1.10.10.10">
    <property type="entry name" value="Winged helix-like DNA-binding domain superfamily/Winged helix DNA-binding domain"/>
    <property type="match status" value="1"/>
</dbReference>
<comment type="function">
    <text evidence="1">Confers resistance to late blight (Phytophthora infestans) races carrying the avirulence gene Avr1. Resistance proteins guard the plant against pathogens that contain an appropriate avirulence protein via an indirect interaction with this avirulence protein. That triggers a defense system including the hypersensitive response, which restricts the pathogen growth.</text>
</comment>
<dbReference type="InterPro" id="IPR036388">
    <property type="entry name" value="WH-like_DNA-bd_sf"/>
</dbReference>
<dbReference type="InParanoid" id="A0A251RM20"/>
<dbReference type="InterPro" id="IPR027417">
    <property type="entry name" value="P-loop_NTPase"/>
</dbReference>
<evidence type="ECO:0000256" key="8">
    <source>
        <dbReference type="ARBA" id="ARBA00022741"/>
    </source>
</evidence>
<dbReference type="FunFam" id="3.40.50.300:FF:001091">
    <property type="entry name" value="Probable disease resistance protein At1g61300"/>
    <property type="match status" value="1"/>
</dbReference>
<dbReference type="Gene3D" id="1.10.8.430">
    <property type="entry name" value="Helical domain of apoptotic protease-activating factors"/>
    <property type="match status" value="1"/>
</dbReference>
<dbReference type="InterPro" id="IPR032675">
    <property type="entry name" value="LRR_dom_sf"/>
</dbReference>
<dbReference type="InterPro" id="IPR044974">
    <property type="entry name" value="Disease_R_plants"/>
</dbReference>
<dbReference type="OMA" id="FMRVERI"/>
<evidence type="ECO:0000256" key="4">
    <source>
        <dbReference type="ARBA" id="ARBA00022490"/>
    </source>
</evidence>
<dbReference type="AlphaFoldDB" id="A0A251RM20"/>
<name>A0A251RM20_HELAN</name>
<evidence type="ECO:0000256" key="9">
    <source>
        <dbReference type="ARBA" id="ARBA00022821"/>
    </source>
</evidence>
<organism evidence="13 14">
    <name type="scientific">Helianthus annuus</name>
    <name type="common">Common sunflower</name>
    <dbReference type="NCBI Taxonomy" id="4232"/>
    <lineage>
        <taxon>Eukaryota</taxon>
        <taxon>Viridiplantae</taxon>
        <taxon>Streptophyta</taxon>
        <taxon>Embryophyta</taxon>
        <taxon>Tracheophyta</taxon>
        <taxon>Spermatophyta</taxon>
        <taxon>Magnoliopsida</taxon>
        <taxon>eudicotyledons</taxon>
        <taxon>Gunneridae</taxon>
        <taxon>Pentapetalae</taxon>
        <taxon>asterids</taxon>
        <taxon>campanulids</taxon>
        <taxon>Asterales</taxon>
        <taxon>Asteraceae</taxon>
        <taxon>Asteroideae</taxon>
        <taxon>Heliantheae alliance</taxon>
        <taxon>Heliantheae</taxon>
        <taxon>Helianthus</taxon>
    </lineage>
</organism>
<evidence type="ECO:0000256" key="2">
    <source>
        <dbReference type="ARBA" id="ARBA00004496"/>
    </source>
</evidence>
<keyword evidence="5" id="KW-0433">Leucine-rich repeat</keyword>
<keyword evidence="10" id="KW-0067">ATP-binding</keyword>
<evidence type="ECO:0000313" key="13">
    <source>
        <dbReference type="EMBL" id="OTF85405.1"/>
    </source>
</evidence>
<dbReference type="SUPFAM" id="SSF52058">
    <property type="entry name" value="L domain-like"/>
    <property type="match status" value="1"/>
</dbReference>
<evidence type="ECO:0000259" key="12">
    <source>
        <dbReference type="Pfam" id="PF23559"/>
    </source>
</evidence>
<dbReference type="PRINTS" id="PR00364">
    <property type="entry name" value="DISEASERSIST"/>
</dbReference>